<reference evidence="2 3" key="1">
    <citation type="journal article" date="2019" name="Nat. Ecol. Evol.">
        <title>Megaphylogeny resolves global patterns of mushroom evolution.</title>
        <authorList>
            <person name="Varga T."/>
            <person name="Krizsan K."/>
            <person name="Foldi C."/>
            <person name="Dima B."/>
            <person name="Sanchez-Garcia M."/>
            <person name="Sanchez-Ramirez S."/>
            <person name="Szollosi G.J."/>
            <person name="Szarkandi J.G."/>
            <person name="Papp V."/>
            <person name="Albert L."/>
            <person name="Andreopoulos W."/>
            <person name="Angelini C."/>
            <person name="Antonin V."/>
            <person name="Barry K.W."/>
            <person name="Bougher N.L."/>
            <person name="Buchanan P."/>
            <person name="Buyck B."/>
            <person name="Bense V."/>
            <person name="Catcheside P."/>
            <person name="Chovatia M."/>
            <person name="Cooper J."/>
            <person name="Damon W."/>
            <person name="Desjardin D."/>
            <person name="Finy P."/>
            <person name="Geml J."/>
            <person name="Haridas S."/>
            <person name="Hughes K."/>
            <person name="Justo A."/>
            <person name="Karasinski D."/>
            <person name="Kautmanova I."/>
            <person name="Kiss B."/>
            <person name="Kocsube S."/>
            <person name="Kotiranta H."/>
            <person name="LaButti K.M."/>
            <person name="Lechner B.E."/>
            <person name="Liimatainen K."/>
            <person name="Lipzen A."/>
            <person name="Lukacs Z."/>
            <person name="Mihaltcheva S."/>
            <person name="Morgado L.N."/>
            <person name="Niskanen T."/>
            <person name="Noordeloos M.E."/>
            <person name="Ohm R.A."/>
            <person name="Ortiz-Santana B."/>
            <person name="Ovrebo C."/>
            <person name="Racz N."/>
            <person name="Riley R."/>
            <person name="Savchenko A."/>
            <person name="Shiryaev A."/>
            <person name="Soop K."/>
            <person name="Spirin V."/>
            <person name="Szebenyi C."/>
            <person name="Tomsovsky M."/>
            <person name="Tulloss R.E."/>
            <person name="Uehling J."/>
            <person name="Grigoriev I.V."/>
            <person name="Vagvolgyi C."/>
            <person name="Papp T."/>
            <person name="Martin F.M."/>
            <person name="Miettinen O."/>
            <person name="Hibbett D.S."/>
            <person name="Nagy L.G."/>
        </authorList>
    </citation>
    <scope>NUCLEOTIDE SEQUENCE [LARGE SCALE GENOMIC DNA]</scope>
    <source>
        <strain evidence="2 3">FP101781</strain>
    </source>
</reference>
<sequence>MGPWAGSWTVRPNSTWARGLGETGTFMGIGETLSPHSLCSSPEQSNPSREFGSHPPIIDMPEREGVYEPGQLSSREHPRITLAAKMGV</sequence>
<gene>
    <name evidence="2" type="ORF">FA13DRAFT_1726973</name>
</gene>
<proteinExistence type="predicted"/>
<protein>
    <submittedName>
        <fullName evidence="2">Uncharacterized protein</fullName>
    </submittedName>
</protein>
<organism evidence="2 3">
    <name type="scientific">Coprinellus micaceus</name>
    <name type="common">Glistening ink-cap mushroom</name>
    <name type="synonym">Coprinus micaceus</name>
    <dbReference type="NCBI Taxonomy" id="71717"/>
    <lineage>
        <taxon>Eukaryota</taxon>
        <taxon>Fungi</taxon>
        <taxon>Dikarya</taxon>
        <taxon>Basidiomycota</taxon>
        <taxon>Agaricomycotina</taxon>
        <taxon>Agaricomycetes</taxon>
        <taxon>Agaricomycetidae</taxon>
        <taxon>Agaricales</taxon>
        <taxon>Agaricineae</taxon>
        <taxon>Psathyrellaceae</taxon>
        <taxon>Coprinellus</taxon>
    </lineage>
</organism>
<keyword evidence="3" id="KW-1185">Reference proteome</keyword>
<evidence type="ECO:0000313" key="2">
    <source>
        <dbReference type="EMBL" id="TEB36607.1"/>
    </source>
</evidence>
<dbReference type="EMBL" id="QPFP01000005">
    <property type="protein sequence ID" value="TEB36607.1"/>
    <property type="molecule type" value="Genomic_DNA"/>
</dbReference>
<dbReference type="AlphaFoldDB" id="A0A4Y7TQY9"/>
<feature type="compositionally biased region" description="Polar residues" evidence="1">
    <location>
        <begin position="34"/>
        <end position="48"/>
    </location>
</feature>
<evidence type="ECO:0000256" key="1">
    <source>
        <dbReference type="SAM" id="MobiDB-lite"/>
    </source>
</evidence>
<name>A0A4Y7TQY9_COPMI</name>
<feature type="region of interest" description="Disordered" evidence="1">
    <location>
        <begin position="21"/>
        <end position="61"/>
    </location>
</feature>
<accession>A0A4Y7TQY9</accession>
<evidence type="ECO:0000313" key="3">
    <source>
        <dbReference type="Proteomes" id="UP000298030"/>
    </source>
</evidence>
<comment type="caution">
    <text evidence="2">The sequence shown here is derived from an EMBL/GenBank/DDBJ whole genome shotgun (WGS) entry which is preliminary data.</text>
</comment>
<dbReference type="Proteomes" id="UP000298030">
    <property type="component" value="Unassembled WGS sequence"/>
</dbReference>